<dbReference type="Gene3D" id="3.30.420.40">
    <property type="match status" value="2"/>
</dbReference>
<keyword evidence="3 5" id="KW-0472">Membrane</keyword>
<dbReference type="InterPro" id="IPR050696">
    <property type="entry name" value="FtsA/MreB"/>
</dbReference>
<dbReference type="GO" id="GO:0032153">
    <property type="term" value="C:cell division site"/>
    <property type="evidence" value="ECO:0007669"/>
    <property type="project" value="UniProtKB-UniRule"/>
</dbReference>
<comment type="similarity">
    <text evidence="5 6">Belongs to the FtsA/MreB family.</text>
</comment>
<keyword evidence="2 5" id="KW-0132">Cell division</keyword>
<dbReference type="Pfam" id="PF02491">
    <property type="entry name" value="SHS2_FTSA"/>
    <property type="match status" value="1"/>
</dbReference>
<comment type="subcellular location">
    <subcellularLocation>
        <location evidence="5">Cell membrane</location>
        <topology evidence="5">Peripheral membrane protein</topology>
        <orientation evidence="5">Cytoplasmic side</orientation>
    </subcellularLocation>
    <text evidence="5">Localizes to the Z ring in an FtsZ-dependent manner. Targeted to the membrane through a conserved C-terminal amphipathic helix.</text>
</comment>
<comment type="caution">
    <text evidence="8">The sequence shown here is derived from an EMBL/GenBank/DDBJ whole genome shotgun (WGS) entry which is preliminary data.</text>
</comment>
<evidence type="ECO:0000256" key="2">
    <source>
        <dbReference type="ARBA" id="ARBA00022618"/>
    </source>
</evidence>
<organism evidence="8 9">
    <name type="scientific">Candidatus Spechtbacteria bacterium RIFCSPLOWO2_12_FULL_38_22</name>
    <dbReference type="NCBI Taxonomy" id="1802165"/>
    <lineage>
        <taxon>Bacteria</taxon>
        <taxon>Candidatus Spechtiibacteriota</taxon>
    </lineage>
</organism>
<evidence type="ECO:0000256" key="5">
    <source>
        <dbReference type="HAMAP-Rule" id="MF_02033"/>
    </source>
</evidence>
<gene>
    <name evidence="5" type="primary">ftsA</name>
    <name evidence="8" type="ORF">A3F94_02010</name>
</gene>
<dbReference type="PANTHER" id="PTHR32432:SF4">
    <property type="entry name" value="CELL DIVISION PROTEIN FTSA"/>
    <property type="match status" value="1"/>
</dbReference>
<dbReference type="GO" id="GO:0009898">
    <property type="term" value="C:cytoplasmic side of plasma membrane"/>
    <property type="evidence" value="ECO:0007669"/>
    <property type="project" value="UniProtKB-UniRule"/>
</dbReference>
<dbReference type="SMART" id="SM00842">
    <property type="entry name" value="FtsA"/>
    <property type="match status" value="1"/>
</dbReference>
<dbReference type="PIRSF" id="PIRSF003101">
    <property type="entry name" value="FtsA"/>
    <property type="match status" value="1"/>
</dbReference>
<evidence type="ECO:0000256" key="1">
    <source>
        <dbReference type="ARBA" id="ARBA00022475"/>
    </source>
</evidence>
<evidence type="ECO:0000256" key="4">
    <source>
        <dbReference type="ARBA" id="ARBA00023306"/>
    </source>
</evidence>
<evidence type="ECO:0000313" key="8">
    <source>
        <dbReference type="EMBL" id="OGZ61717.1"/>
    </source>
</evidence>
<dbReference type="Proteomes" id="UP000176770">
    <property type="component" value="Unassembled WGS sequence"/>
</dbReference>
<evidence type="ECO:0000313" key="9">
    <source>
        <dbReference type="Proteomes" id="UP000176770"/>
    </source>
</evidence>
<evidence type="ECO:0000256" key="3">
    <source>
        <dbReference type="ARBA" id="ARBA00023136"/>
    </source>
</evidence>
<comment type="function">
    <text evidence="5 6">Cell division protein that is involved in the assembly of the Z ring. May serve as a membrane anchor for the Z ring.</text>
</comment>
<keyword evidence="1 5" id="KW-1003">Cell membrane</keyword>
<dbReference type="HAMAP" id="MF_02033">
    <property type="entry name" value="FtsA"/>
    <property type="match status" value="1"/>
</dbReference>
<accession>A0A1G2HGU8</accession>
<evidence type="ECO:0000259" key="7">
    <source>
        <dbReference type="SMART" id="SM00842"/>
    </source>
</evidence>
<dbReference type="PANTHER" id="PTHR32432">
    <property type="entry name" value="CELL DIVISION PROTEIN FTSA-RELATED"/>
    <property type="match status" value="1"/>
</dbReference>
<evidence type="ECO:0000256" key="6">
    <source>
        <dbReference type="PIRNR" id="PIRNR003101"/>
    </source>
</evidence>
<protein>
    <recommendedName>
        <fullName evidence="5 6">Cell division protein FtsA</fullName>
    </recommendedName>
</protein>
<name>A0A1G2HGU8_9BACT</name>
<dbReference type="GO" id="GO:0043093">
    <property type="term" value="P:FtsZ-dependent cytokinesis"/>
    <property type="evidence" value="ECO:0007669"/>
    <property type="project" value="UniProtKB-UniRule"/>
</dbReference>
<dbReference type="CDD" id="cd24048">
    <property type="entry name" value="ASKHA_NBD_FtsA"/>
    <property type="match status" value="1"/>
</dbReference>
<dbReference type="Pfam" id="PF14450">
    <property type="entry name" value="FtsA"/>
    <property type="match status" value="1"/>
</dbReference>
<reference evidence="8 9" key="1">
    <citation type="journal article" date="2016" name="Nat. Commun.">
        <title>Thousands of microbial genomes shed light on interconnected biogeochemical processes in an aquifer system.</title>
        <authorList>
            <person name="Anantharaman K."/>
            <person name="Brown C.T."/>
            <person name="Hug L.A."/>
            <person name="Sharon I."/>
            <person name="Castelle C.J."/>
            <person name="Probst A.J."/>
            <person name="Thomas B.C."/>
            <person name="Singh A."/>
            <person name="Wilkins M.J."/>
            <person name="Karaoz U."/>
            <person name="Brodie E.L."/>
            <person name="Williams K.H."/>
            <person name="Hubbard S.S."/>
            <person name="Banfield J.F."/>
        </authorList>
    </citation>
    <scope>NUCLEOTIDE SEQUENCE [LARGE SCALE GENOMIC DNA]</scope>
</reference>
<dbReference type="InterPro" id="IPR020823">
    <property type="entry name" value="Cell_div_FtsA"/>
</dbReference>
<proteinExistence type="inferred from homology"/>
<dbReference type="AlphaFoldDB" id="A0A1G2HGU8"/>
<keyword evidence="4 5" id="KW-0131">Cell cycle</keyword>
<dbReference type="EMBL" id="MHOK01000018">
    <property type="protein sequence ID" value="OGZ61717.1"/>
    <property type="molecule type" value="Genomic_DNA"/>
</dbReference>
<dbReference type="InterPro" id="IPR043129">
    <property type="entry name" value="ATPase_NBD"/>
</dbReference>
<dbReference type="NCBIfam" id="TIGR01174">
    <property type="entry name" value="ftsA"/>
    <property type="match status" value="1"/>
</dbReference>
<sequence>MSRENHITAIDAGSHYITTIIAAVSGDLLTPQVVGIGKSRSQGIRKGVVVDLEDAIKCVKKSFTDAQQVAGVSVSSAYVSIGGNHITAVPSRGVVAVSRADGQISNDDIERVITASSTLALPANQEILHNLPNEYIIDGEGGLRDVVGMNGLRLEANTLILHGSSAHLKTIDKCMEGNDIEVDGYVLSPIAASKAVLSKRQRELGVACIDMGGGTTDIAVYEDGNLIHAGILPIGGDNITNDLAIGLRVGVDIAERIKREYGMARVADLLQKRDVIDLSQLDSNEKDTILRKDVVEIMEARLNEIFDLVNKDLKRIGKEAYLPGGVVLVGGSAKIPHIVDLCRDKLRLATQIGFPRDVEGIAGSVDDPSFATVLGLIFWGIEEGKYGRFSFGNFSPNNSVTSMKKWLRNLLP</sequence>
<feature type="domain" description="SHS2" evidence="7">
    <location>
        <begin position="7"/>
        <end position="196"/>
    </location>
</feature>
<dbReference type="InterPro" id="IPR003494">
    <property type="entry name" value="SHS2_FtsA"/>
</dbReference>
<comment type="subunit">
    <text evidence="5">Self-interacts. Interacts with FtsZ.</text>
</comment>
<dbReference type="STRING" id="1802165.A3F94_02010"/>
<dbReference type="SUPFAM" id="SSF53067">
    <property type="entry name" value="Actin-like ATPase domain"/>
    <property type="match status" value="2"/>
</dbReference>